<name>A0AAP0I7F1_9MAGN</name>
<organism evidence="1 2">
    <name type="scientific">Stephania japonica</name>
    <dbReference type="NCBI Taxonomy" id="461633"/>
    <lineage>
        <taxon>Eukaryota</taxon>
        <taxon>Viridiplantae</taxon>
        <taxon>Streptophyta</taxon>
        <taxon>Embryophyta</taxon>
        <taxon>Tracheophyta</taxon>
        <taxon>Spermatophyta</taxon>
        <taxon>Magnoliopsida</taxon>
        <taxon>Ranunculales</taxon>
        <taxon>Menispermaceae</taxon>
        <taxon>Menispermoideae</taxon>
        <taxon>Cissampelideae</taxon>
        <taxon>Stephania</taxon>
    </lineage>
</organism>
<proteinExistence type="predicted"/>
<keyword evidence="2" id="KW-1185">Reference proteome</keyword>
<sequence length="133" mass="14903">MGRNLLDNRSLQPKGSLTQQECLEFAAATASLRVQVKGTFQACLRGKQSWIFLVLDISRERFYFGDHILPCFETGIPLLKQRLHQLPDAKNISIAFPDDGAWKRESLFLKAIENKAPFEVLSLAGSIADALQI</sequence>
<evidence type="ECO:0000313" key="2">
    <source>
        <dbReference type="Proteomes" id="UP001417504"/>
    </source>
</evidence>
<accession>A0AAP0I7F1</accession>
<dbReference type="EMBL" id="JBBNAE010000007">
    <property type="protein sequence ID" value="KAK9109968.1"/>
    <property type="molecule type" value="Genomic_DNA"/>
</dbReference>
<reference evidence="1 2" key="1">
    <citation type="submission" date="2024-01" db="EMBL/GenBank/DDBJ databases">
        <title>Genome assemblies of Stephania.</title>
        <authorList>
            <person name="Yang L."/>
        </authorList>
    </citation>
    <scope>NUCLEOTIDE SEQUENCE [LARGE SCALE GENOMIC DNA]</scope>
    <source>
        <strain evidence="1">QJT</strain>
        <tissue evidence="1">Leaf</tissue>
    </source>
</reference>
<dbReference type="AlphaFoldDB" id="A0AAP0I7F1"/>
<dbReference type="Proteomes" id="UP001417504">
    <property type="component" value="Unassembled WGS sequence"/>
</dbReference>
<comment type="caution">
    <text evidence="1">The sequence shown here is derived from an EMBL/GenBank/DDBJ whole genome shotgun (WGS) entry which is preliminary data.</text>
</comment>
<evidence type="ECO:0000313" key="1">
    <source>
        <dbReference type="EMBL" id="KAK9109968.1"/>
    </source>
</evidence>
<protein>
    <submittedName>
        <fullName evidence="1">Uncharacterized protein</fullName>
    </submittedName>
</protein>
<gene>
    <name evidence="1" type="ORF">Sjap_018028</name>
</gene>